<feature type="transmembrane region" description="Helical" evidence="1">
    <location>
        <begin position="35"/>
        <end position="53"/>
    </location>
</feature>
<reference evidence="8 9" key="1">
    <citation type="submission" date="2018-08" db="EMBL/GenBank/DDBJ databases">
        <title>A genome reference for cultivated species of the human gut microbiota.</title>
        <authorList>
            <person name="Zou Y."/>
            <person name="Xue W."/>
            <person name="Luo G."/>
        </authorList>
    </citation>
    <scope>NUCLEOTIDE SEQUENCE [LARGE SCALE GENOMIC DNA]</scope>
    <source>
        <strain evidence="5 12">AF24-16AC</strain>
        <strain evidence="7 11">AF31-28B-AC</strain>
        <strain evidence="6 10">AM23-23</strain>
        <strain evidence="4 8">OM08-14</strain>
        <strain evidence="3 9">TF10-3AC</strain>
    </source>
</reference>
<evidence type="ECO:0000313" key="7">
    <source>
        <dbReference type="EMBL" id="RHM93368.1"/>
    </source>
</evidence>
<dbReference type="EMBL" id="QRHQ01000045">
    <property type="protein sequence ID" value="RHF86458.1"/>
    <property type="molecule type" value="Genomic_DNA"/>
</dbReference>
<evidence type="ECO:0000313" key="6">
    <source>
        <dbReference type="EMBL" id="RHF86458.1"/>
    </source>
</evidence>
<proteinExistence type="predicted"/>
<dbReference type="AlphaFoldDB" id="A0A3E4MQ82"/>
<dbReference type="Proteomes" id="UP000285750">
    <property type="component" value="Unassembled WGS sequence"/>
</dbReference>
<evidence type="ECO:0000313" key="11">
    <source>
        <dbReference type="Proteomes" id="UP000285109"/>
    </source>
</evidence>
<keyword evidence="1" id="KW-1133">Transmembrane helix</keyword>
<keyword evidence="9" id="KW-1185">Reference proteome</keyword>
<dbReference type="Proteomes" id="UP000285109">
    <property type="component" value="Unassembled WGS sequence"/>
</dbReference>
<dbReference type="EMBL" id="QSQT01000039">
    <property type="protein sequence ID" value="RGK51654.1"/>
    <property type="molecule type" value="Genomic_DNA"/>
</dbReference>
<protein>
    <recommendedName>
        <fullName evidence="2">Uncharacterized protein YyaB-like PH domain-containing protein</fullName>
    </recommendedName>
</protein>
<dbReference type="InterPro" id="IPR009589">
    <property type="entry name" value="PH_YyaB-like"/>
</dbReference>
<comment type="caution">
    <text evidence="3">The sequence shown here is derived from an EMBL/GenBank/DDBJ whole genome shotgun (WGS) entry which is preliminary data.</text>
</comment>
<dbReference type="EMBL" id="QRUY01000011">
    <property type="protein sequence ID" value="RGS08303.1"/>
    <property type="molecule type" value="Genomic_DNA"/>
</dbReference>
<name>A0A3E4MQ82_9BACT</name>
<dbReference type="STRING" id="310297.BHV76_04340"/>
<evidence type="ECO:0000259" key="2">
    <source>
        <dbReference type="Pfam" id="PF06713"/>
    </source>
</evidence>
<evidence type="ECO:0000313" key="3">
    <source>
        <dbReference type="EMBL" id="RGK51654.1"/>
    </source>
</evidence>
<keyword evidence="1" id="KW-0812">Transmembrane</keyword>
<dbReference type="Proteomes" id="UP000260780">
    <property type="component" value="Unassembled WGS sequence"/>
</dbReference>
<keyword evidence="1" id="KW-0472">Membrane</keyword>
<dbReference type="GO" id="GO:0030153">
    <property type="term" value="P:bacteriocin immunity"/>
    <property type="evidence" value="ECO:0007669"/>
    <property type="project" value="InterPro"/>
</dbReference>
<evidence type="ECO:0000313" key="12">
    <source>
        <dbReference type="Proteomes" id="UP000285750"/>
    </source>
</evidence>
<evidence type="ECO:0000313" key="9">
    <source>
        <dbReference type="Proteomes" id="UP000260862"/>
    </source>
</evidence>
<sequence length="164" mass="19717">MRWRCFVFKQNFLSSREIKTKNQTMNRTFQSKVGWWYWIVIGITSVLLFFFFWEHYLLCTILCATVVVFEIEMLVHTQYVITGDGWLKVETGRFIPNASLEIDQILRIRKVRSMTFWQPALSFERLEVVFKKHGKVRSISLSPKNQEDFIRCLLKKNEAIQFYD</sequence>
<accession>A0A3E4MQ82</accession>
<organism evidence="3 9">
    <name type="scientific">Phocaeicola plebeius</name>
    <dbReference type="NCBI Taxonomy" id="310297"/>
    <lineage>
        <taxon>Bacteria</taxon>
        <taxon>Pseudomonadati</taxon>
        <taxon>Bacteroidota</taxon>
        <taxon>Bacteroidia</taxon>
        <taxon>Bacteroidales</taxon>
        <taxon>Bacteroidaceae</taxon>
        <taxon>Phocaeicola</taxon>
    </lineage>
</organism>
<evidence type="ECO:0000256" key="1">
    <source>
        <dbReference type="SAM" id="Phobius"/>
    </source>
</evidence>
<evidence type="ECO:0000313" key="8">
    <source>
        <dbReference type="Proteomes" id="UP000260780"/>
    </source>
</evidence>
<evidence type="ECO:0000313" key="5">
    <source>
        <dbReference type="EMBL" id="RGS08303.1"/>
    </source>
</evidence>
<evidence type="ECO:0000313" key="10">
    <source>
        <dbReference type="Proteomes" id="UP000283485"/>
    </source>
</evidence>
<dbReference type="EMBL" id="QRQK01000034">
    <property type="protein sequence ID" value="RHM93368.1"/>
    <property type="molecule type" value="Genomic_DNA"/>
</dbReference>
<dbReference type="EMBL" id="QSTF01000027">
    <property type="protein sequence ID" value="RGM38552.1"/>
    <property type="molecule type" value="Genomic_DNA"/>
</dbReference>
<feature type="domain" description="Uncharacterized protein YyaB-like PH" evidence="2">
    <location>
        <begin position="77"/>
        <end position="157"/>
    </location>
</feature>
<dbReference type="Proteomes" id="UP000283485">
    <property type="component" value="Unassembled WGS sequence"/>
</dbReference>
<dbReference type="Pfam" id="PF06713">
    <property type="entry name" value="bPH_4"/>
    <property type="match status" value="1"/>
</dbReference>
<dbReference type="Proteomes" id="UP000260862">
    <property type="component" value="Unassembled WGS sequence"/>
</dbReference>
<gene>
    <name evidence="6" type="ORF">DW653_15160</name>
    <name evidence="5" type="ORF">DWY14_06785</name>
    <name evidence="7" type="ORF">DWZ34_14415</name>
    <name evidence="4" type="ORF">DXC17_10390</name>
    <name evidence="3" type="ORF">DXD04_14950</name>
</gene>
<evidence type="ECO:0000313" key="4">
    <source>
        <dbReference type="EMBL" id="RGM38552.1"/>
    </source>
</evidence>